<feature type="domain" description="Neurotransmitter-gated ion-channel ligand-binding" evidence="1">
    <location>
        <begin position="10"/>
        <end position="62"/>
    </location>
</feature>
<keyword evidence="3" id="KW-1185">Reference proteome</keyword>
<evidence type="ECO:0000313" key="2">
    <source>
        <dbReference type="EMBL" id="CAG5124786.1"/>
    </source>
</evidence>
<comment type="caution">
    <text evidence="2">The sequence shown here is derived from an EMBL/GenBank/DDBJ whole genome shotgun (WGS) entry which is preliminary data.</text>
</comment>
<protein>
    <recommendedName>
        <fullName evidence="1">Neurotransmitter-gated ion-channel ligand-binding domain-containing protein</fullName>
    </recommendedName>
</protein>
<dbReference type="Pfam" id="PF02931">
    <property type="entry name" value="Neur_chan_LBD"/>
    <property type="match status" value="1"/>
</dbReference>
<dbReference type="GO" id="GO:0005230">
    <property type="term" value="F:extracellular ligand-gated monoatomic ion channel activity"/>
    <property type="evidence" value="ECO:0007669"/>
    <property type="project" value="InterPro"/>
</dbReference>
<sequence>SEQGIHERGILNKLFVESDYNKHERPIEKESDPIEVQFGIILQQIIDVDEKSQIIHTNIWIQL</sequence>
<feature type="non-terminal residue" evidence="2">
    <location>
        <position position="63"/>
    </location>
</feature>
<dbReference type="AlphaFoldDB" id="A0A8S3ZCH8"/>
<organism evidence="2 3">
    <name type="scientific">Candidula unifasciata</name>
    <dbReference type="NCBI Taxonomy" id="100452"/>
    <lineage>
        <taxon>Eukaryota</taxon>
        <taxon>Metazoa</taxon>
        <taxon>Spiralia</taxon>
        <taxon>Lophotrochozoa</taxon>
        <taxon>Mollusca</taxon>
        <taxon>Gastropoda</taxon>
        <taxon>Heterobranchia</taxon>
        <taxon>Euthyneura</taxon>
        <taxon>Panpulmonata</taxon>
        <taxon>Eupulmonata</taxon>
        <taxon>Stylommatophora</taxon>
        <taxon>Helicina</taxon>
        <taxon>Helicoidea</taxon>
        <taxon>Geomitridae</taxon>
        <taxon>Candidula</taxon>
    </lineage>
</organism>
<feature type="non-terminal residue" evidence="2">
    <location>
        <position position="1"/>
    </location>
</feature>
<proteinExistence type="predicted"/>
<dbReference type="OrthoDB" id="5975154at2759"/>
<evidence type="ECO:0000313" key="3">
    <source>
        <dbReference type="Proteomes" id="UP000678393"/>
    </source>
</evidence>
<dbReference type="GO" id="GO:0016020">
    <property type="term" value="C:membrane"/>
    <property type="evidence" value="ECO:0007669"/>
    <property type="project" value="InterPro"/>
</dbReference>
<name>A0A8S3ZCH8_9EUPU</name>
<dbReference type="SUPFAM" id="SSF63712">
    <property type="entry name" value="Nicotinic receptor ligand binding domain-like"/>
    <property type="match status" value="1"/>
</dbReference>
<gene>
    <name evidence="2" type="ORF">CUNI_LOCUS10344</name>
</gene>
<reference evidence="2" key="1">
    <citation type="submission" date="2021-04" db="EMBL/GenBank/DDBJ databases">
        <authorList>
            <consortium name="Molecular Ecology Group"/>
        </authorList>
    </citation>
    <scope>NUCLEOTIDE SEQUENCE</scope>
</reference>
<dbReference type="InterPro" id="IPR006202">
    <property type="entry name" value="Neur_chan_lig-bd"/>
</dbReference>
<accession>A0A8S3ZCH8</accession>
<dbReference type="EMBL" id="CAJHNH020001878">
    <property type="protein sequence ID" value="CAG5124786.1"/>
    <property type="molecule type" value="Genomic_DNA"/>
</dbReference>
<evidence type="ECO:0000259" key="1">
    <source>
        <dbReference type="Pfam" id="PF02931"/>
    </source>
</evidence>
<dbReference type="Proteomes" id="UP000678393">
    <property type="component" value="Unassembled WGS sequence"/>
</dbReference>
<dbReference type="Gene3D" id="2.70.170.10">
    <property type="entry name" value="Neurotransmitter-gated ion-channel ligand-binding domain"/>
    <property type="match status" value="1"/>
</dbReference>
<dbReference type="InterPro" id="IPR036734">
    <property type="entry name" value="Neur_chan_lig-bd_sf"/>
</dbReference>